<reference evidence="1 2" key="1">
    <citation type="submission" date="2019-06" db="EMBL/GenBank/DDBJ databases">
        <title>Sequencing the genomes of 1000 actinobacteria strains.</title>
        <authorList>
            <person name="Klenk H.-P."/>
        </authorList>
    </citation>
    <scope>NUCLEOTIDE SEQUENCE [LARGE SCALE GENOMIC DNA]</scope>
    <source>
        <strain evidence="1 2">DSM 12362</strain>
    </source>
</reference>
<evidence type="ECO:0000313" key="2">
    <source>
        <dbReference type="Proteomes" id="UP000315133"/>
    </source>
</evidence>
<gene>
    <name evidence="1" type="ORF">FB476_1216</name>
</gene>
<protein>
    <submittedName>
        <fullName evidence="1">Putative small metal-binding protein</fullName>
    </submittedName>
</protein>
<comment type="caution">
    <text evidence="1">The sequence shown here is derived from an EMBL/GenBank/DDBJ whole genome shotgun (WGS) entry which is preliminary data.</text>
</comment>
<dbReference type="AlphaFoldDB" id="A0A543KMP2"/>
<name>A0A543KMP2_9MICO</name>
<organism evidence="1 2">
    <name type="scientific">Ornithinimicrobium humiphilum</name>
    <dbReference type="NCBI Taxonomy" id="125288"/>
    <lineage>
        <taxon>Bacteria</taxon>
        <taxon>Bacillati</taxon>
        <taxon>Actinomycetota</taxon>
        <taxon>Actinomycetes</taxon>
        <taxon>Micrococcales</taxon>
        <taxon>Ornithinimicrobiaceae</taxon>
        <taxon>Ornithinimicrobium</taxon>
    </lineage>
</organism>
<keyword evidence="2" id="KW-1185">Reference proteome</keyword>
<dbReference type="Proteomes" id="UP000315133">
    <property type="component" value="Unassembled WGS sequence"/>
</dbReference>
<dbReference type="EMBL" id="VFPU01000001">
    <property type="protein sequence ID" value="TQM96350.1"/>
    <property type="molecule type" value="Genomic_DNA"/>
</dbReference>
<dbReference type="Pfam" id="PF06348">
    <property type="entry name" value="DUF1059"/>
    <property type="match status" value="1"/>
</dbReference>
<sequence length="61" mass="6588">MKELRCSDVGFDCDAVVTGETVYDVLGQAAQHAQEVHGLSQEQVDDPDFESRATALVHDGP</sequence>
<evidence type="ECO:0000313" key="1">
    <source>
        <dbReference type="EMBL" id="TQM96350.1"/>
    </source>
</evidence>
<accession>A0A543KMP2</accession>
<proteinExistence type="predicted"/>
<dbReference type="RefSeq" id="WP_141817983.1">
    <property type="nucleotide sequence ID" value="NZ_BAAAIL010000003.1"/>
</dbReference>
<dbReference type="InterPro" id="IPR009409">
    <property type="entry name" value="DUF1059"/>
</dbReference>
<dbReference type="OrthoDB" id="3213531at2"/>